<evidence type="ECO:0000256" key="1">
    <source>
        <dbReference type="ARBA" id="ARBA00004251"/>
    </source>
</evidence>
<sequence length="443" mass="48408">MELQSIVFILVHFLTIATFTRSAQIPSIKRSATIFTKEPTVRIQCLSGSMLVTIKDAPANLNGQFSGMVYPKGLAKNSTCLTEYRDQEGPLRYKLPLKSCNTMPIETDDGGIEFFNTIVLQPHLKLVTDLGRGYHVRCRYKSREAAMKPGHKSRGKADDSRPLALTSAEGGTGGGDRRDYGRSLDKDAQLDEATEYENDVKPMPGCHMKIFTGEKLAENVKIGDPLTLVINIDKQELYGLHVTDCLVRDGLGWGEQKLINDEGCPLDSEILGPFEYTEDRAKATVTFPAHKFPYTTSVYYQCNVRLCALDDPACHKTPTCVGRSKPREKRQAASTTTTPASTTDDEGLPATIEVFSGLYVNENAEVINDDGDSVFKEKTPDDAICVSQRSFAVAIAIAGLCLMLAVVLAVMCIVARRSGKTVSNSGSSIYSGPYTNTAFSHSS</sequence>
<evidence type="ECO:0000256" key="3">
    <source>
        <dbReference type="ARBA" id="ARBA00022475"/>
    </source>
</evidence>
<keyword evidence="3" id="KW-1003">Cell membrane</keyword>
<evidence type="ECO:0000259" key="11">
    <source>
        <dbReference type="PROSITE" id="PS51034"/>
    </source>
</evidence>
<dbReference type="GO" id="GO:0042302">
    <property type="term" value="F:structural constituent of cuticle"/>
    <property type="evidence" value="ECO:0007669"/>
    <property type="project" value="UniProtKB-KW"/>
</dbReference>
<dbReference type="SMART" id="SM00241">
    <property type="entry name" value="ZP"/>
    <property type="match status" value="1"/>
</dbReference>
<proteinExistence type="predicted"/>
<keyword evidence="6 9" id="KW-1133">Transmembrane helix</keyword>
<accession>A0A1Q3FZM4</accession>
<feature type="compositionally biased region" description="Low complexity" evidence="8">
    <location>
        <begin position="332"/>
        <end position="342"/>
    </location>
</feature>
<dbReference type="PANTHER" id="PTHR22907:SF54">
    <property type="entry name" value="GH04558P"/>
    <property type="match status" value="1"/>
</dbReference>
<keyword evidence="4 9" id="KW-0812">Transmembrane</keyword>
<dbReference type="InterPro" id="IPR001507">
    <property type="entry name" value="ZP_dom"/>
</dbReference>
<feature type="domain" description="ZP" evidence="11">
    <location>
        <begin position="44"/>
        <end position="327"/>
    </location>
</feature>
<dbReference type="PANTHER" id="PTHR22907">
    <property type="entry name" value="GH04558P"/>
    <property type="match status" value="1"/>
</dbReference>
<evidence type="ECO:0000313" key="12">
    <source>
        <dbReference type="EMBL" id="JAV32983.1"/>
    </source>
</evidence>
<dbReference type="EMBL" id="GFDL01002062">
    <property type="protein sequence ID" value="JAV32983.1"/>
    <property type="molecule type" value="Transcribed_RNA"/>
</dbReference>
<evidence type="ECO:0000256" key="6">
    <source>
        <dbReference type="ARBA" id="ARBA00022989"/>
    </source>
</evidence>
<feature type="region of interest" description="Disordered" evidence="8">
    <location>
        <begin position="320"/>
        <end position="347"/>
    </location>
</feature>
<dbReference type="InterPro" id="IPR051962">
    <property type="entry name" value="Cuticlin"/>
</dbReference>
<reference evidence="12" key="1">
    <citation type="submission" date="2017-01" db="EMBL/GenBank/DDBJ databases">
        <title>A deep insight into the sialotranscriptome of adult male and female Cluex tarsalis mosquitoes.</title>
        <authorList>
            <person name="Ribeiro J.M."/>
            <person name="Moreira F."/>
            <person name="Bernard K.A."/>
            <person name="Calvo E."/>
        </authorList>
    </citation>
    <scope>NUCLEOTIDE SEQUENCE</scope>
    <source>
        <strain evidence="12">Kern County</strain>
        <tissue evidence="12">Salivary glands</tissue>
    </source>
</reference>
<evidence type="ECO:0000256" key="7">
    <source>
        <dbReference type="ARBA" id="ARBA00023136"/>
    </source>
</evidence>
<dbReference type="InterPro" id="IPR056953">
    <property type="entry name" value="CUT_N"/>
</dbReference>
<evidence type="ECO:0000256" key="8">
    <source>
        <dbReference type="SAM" id="MobiDB-lite"/>
    </source>
</evidence>
<feature type="signal peptide" evidence="10">
    <location>
        <begin position="1"/>
        <end position="22"/>
    </location>
</feature>
<dbReference type="GO" id="GO:0005886">
    <property type="term" value="C:plasma membrane"/>
    <property type="evidence" value="ECO:0007669"/>
    <property type="project" value="UniProtKB-SubCell"/>
</dbReference>
<dbReference type="Pfam" id="PF25301">
    <property type="entry name" value="CUT_C"/>
    <property type="match status" value="1"/>
</dbReference>
<feature type="chain" id="PRO_5012411068" evidence="10">
    <location>
        <begin position="23"/>
        <end position="443"/>
    </location>
</feature>
<evidence type="ECO:0000256" key="9">
    <source>
        <dbReference type="SAM" id="Phobius"/>
    </source>
</evidence>
<name>A0A1Q3FZM4_CULTA</name>
<evidence type="ECO:0000256" key="10">
    <source>
        <dbReference type="SAM" id="SignalP"/>
    </source>
</evidence>
<dbReference type="InterPro" id="IPR042235">
    <property type="entry name" value="ZP-C_dom"/>
</dbReference>
<feature type="transmembrane region" description="Helical" evidence="9">
    <location>
        <begin position="391"/>
        <end position="415"/>
    </location>
</feature>
<comment type="subcellular location">
    <subcellularLocation>
        <location evidence="1">Cell membrane</location>
        <topology evidence="1">Single-pass type I membrane protein</topology>
    </subcellularLocation>
</comment>
<dbReference type="AlphaFoldDB" id="A0A1Q3FZM4"/>
<dbReference type="Gene3D" id="2.60.40.4100">
    <property type="entry name" value="Zona pellucida, ZP-C domain"/>
    <property type="match status" value="1"/>
</dbReference>
<evidence type="ECO:0000256" key="4">
    <source>
        <dbReference type="ARBA" id="ARBA00022692"/>
    </source>
</evidence>
<protein>
    <submittedName>
        <fullName evidence="12">Putative piopio</fullName>
    </submittedName>
</protein>
<dbReference type="InterPro" id="IPR057475">
    <property type="entry name" value="CUT_C"/>
</dbReference>
<keyword evidence="2" id="KW-0193">Cuticle</keyword>
<organism evidence="12">
    <name type="scientific">Culex tarsalis</name>
    <name type="common">Encephalitis mosquito</name>
    <dbReference type="NCBI Taxonomy" id="7177"/>
    <lineage>
        <taxon>Eukaryota</taxon>
        <taxon>Metazoa</taxon>
        <taxon>Ecdysozoa</taxon>
        <taxon>Arthropoda</taxon>
        <taxon>Hexapoda</taxon>
        <taxon>Insecta</taxon>
        <taxon>Pterygota</taxon>
        <taxon>Neoptera</taxon>
        <taxon>Endopterygota</taxon>
        <taxon>Diptera</taxon>
        <taxon>Nematocera</taxon>
        <taxon>Culicoidea</taxon>
        <taxon>Culicidae</taxon>
        <taxon>Culicinae</taxon>
        <taxon>Culicini</taxon>
        <taxon>Culex</taxon>
        <taxon>Culex</taxon>
    </lineage>
</organism>
<dbReference type="PROSITE" id="PS51034">
    <property type="entry name" value="ZP_2"/>
    <property type="match status" value="1"/>
</dbReference>
<feature type="region of interest" description="Disordered" evidence="8">
    <location>
        <begin position="145"/>
        <end position="183"/>
    </location>
</feature>
<keyword evidence="7 9" id="KW-0472">Membrane</keyword>
<keyword evidence="5 10" id="KW-0732">Signal</keyword>
<evidence type="ECO:0000256" key="5">
    <source>
        <dbReference type="ARBA" id="ARBA00022729"/>
    </source>
</evidence>
<dbReference type="Pfam" id="PF25057">
    <property type="entry name" value="CUT_N"/>
    <property type="match status" value="1"/>
</dbReference>
<evidence type="ECO:0000256" key="2">
    <source>
        <dbReference type="ARBA" id="ARBA00022460"/>
    </source>
</evidence>